<evidence type="ECO:0000313" key="2">
    <source>
        <dbReference type="EMBL" id="PXY17339.1"/>
    </source>
</evidence>
<dbReference type="Proteomes" id="UP000247892">
    <property type="component" value="Unassembled WGS sequence"/>
</dbReference>
<dbReference type="RefSeq" id="WP_110344015.1">
    <property type="nucleotide sequence ID" value="NZ_MASU01000028.1"/>
</dbReference>
<organism evidence="2 3">
    <name type="scientific">Prauserella flavalba</name>
    <dbReference type="NCBI Taxonomy" id="1477506"/>
    <lineage>
        <taxon>Bacteria</taxon>
        <taxon>Bacillati</taxon>
        <taxon>Actinomycetota</taxon>
        <taxon>Actinomycetes</taxon>
        <taxon>Pseudonocardiales</taxon>
        <taxon>Pseudonocardiaceae</taxon>
        <taxon>Prauserella</taxon>
    </lineage>
</organism>
<keyword evidence="3" id="KW-1185">Reference proteome</keyword>
<feature type="region of interest" description="Disordered" evidence="1">
    <location>
        <begin position="62"/>
        <end position="84"/>
    </location>
</feature>
<protein>
    <submittedName>
        <fullName evidence="2">Uncharacterized protein</fullName>
    </submittedName>
</protein>
<comment type="caution">
    <text evidence="2">The sequence shown here is derived from an EMBL/GenBank/DDBJ whole genome shotgun (WGS) entry which is preliminary data.</text>
</comment>
<sequence>MSPEAITAIFSGLVALLGGWNARQGQRIKALEEKVGALTSWKDTARDYIGTLLFVMRTHGITPPEPPASLGLTVPRTPNQTEEH</sequence>
<dbReference type="AlphaFoldDB" id="A0A318LLU6"/>
<evidence type="ECO:0000256" key="1">
    <source>
        <dbReference type="SAM" id="MobiDB-lite"/>
    </source>
</evidence>
<name>A0A318LLU6_9PSEU</name>
<accession>A0A318LLU6</accession>
<dbReference type="EMBL" id="MASU01000028">
    <property type="protein sequence ID" value="PXY17339.1"/>
    <property type="molecule type" value="Genomic_DNA"/>
</dbReference>
<proteinExistence type="predicted"/>
<reference evidence="2 3" key="1">
    <citation type="submission" date="2016-07" db="EMBL/GenBank/DDBJ databases">
        <title>Draft genome sequence of Prauserella sp. YIM 121212, isolated from alkaline soil.</title>
        <authorList>
            <person name="Ruckert C."/>
            <person name="Albersmeier A."/>
            <person name="Jiang C.-L."/>
            <person name="Jiang Y."/>
            <person name="Kalinowski J."/>
            <person name="Schneider O."/>
            <person name="Winkler A."/>
            <person name="Zotchev S.B."/>
        </authorList>
    </citation>
    <scope>NUCLEOTIDE SEQUENCE [LARGE SCALE GENOMIC DNA]</scope>
    <source>
        <strain evidence="2 3">YIM 121212</strain>
    </source>
</reference>
<gene>
    <name evidence="2" type="ORF">BA062_37655</name>
</gene>
<evidence type="ECO:0000313" key="3">
    <source>
        <dbReference type="Proteomes" id="UP000247892"/>
    </source>
</evidence>